<feature type="compositionally biased region" description="Polar residues" evidence="1">
    <location>
        <begin position="1"/>
        <end position="18"/>
    </location>
</feature>
<evidence type="ECO:0000256" key="1">
    <source>
        <dbReference type="SAM" id="MobiDB-lite"/>
    </source>
</evidence>
<dbReference type="AlphaFoldDB" id="A0A1B6HIJ6"/>
<organism evidence="2">
    <name type="scientific">Homalodisca liturata</name>
    <dbReference type="NCBI Taxonomy" id="320908"/>
    <lineage>
        <taxon>Eukaryota</taxon>
        <taxon>Metazoa</taxon>
        <taxon>Ecdysozoa</taxon>
        <taxon>Arthropoda</taxon>
        <taxon>Hexapoda</taxon>
        <taxon>Insecta</taxon>
        <taxon>Pterygota</taxon>
        <taxon>Neoptera</taxon>
        <taxon>Paraneoptera</taxon>
        <taxon>Hemiptera</taxon>
        <taxon>Auchenorrhyncha</taxon>
        <taxon>Membracoidea</taxon>
        <taxon>Cicadellidae</taxon>
        <taxon>Cicadellinae</taxon>
        <taxon>Proconiini</taxon>
        <taxon>Homalodisca</taxon>
    </lineage>
</organism>
<gene>
    <name evidence="2" type="ORF">g.34259</name>
</gene>
<name>A0A1B6HIJ6_9HEMI</name>
<feature type="compositionally biased region" description="Polar residues" evidence="1">
    <location>
        <begin position="90"/>
        <end position="107"/>
    </location>
</feature>
<evidence type="ECO:0000313" key="2">
    <source>
        <dbReference type="EMBL" id="JAS74540.1"/>
    </source>
</evidence>
<feature type="region of interest" description="Disordered" evidence="1">
    <location>
        <begin position="70"/>
        <end position="113"/>
    </location>
</feature>
<feature type="non-terminal residue" evidence="2">
    <location>
        <position position="113"/>
    </location>
</feature>
<accession>A0A1B6HIJ6</accession>
<dbReference type="EMBL" id="GECU01033166">
    <property type="protein sequence ID" value="JAS74540.1"/>
    <property type="molecule type" value="Transcribed_RNA"/>
</dbReference>
<reference evidence="2" key="1">
    <citation type="submission" date="2015-11" db="EMBL/GenBank/DDBJ databases">
        <title>De novo transcriptome assembly of four potential Pierce s Disease insect vectors from Arizona vineyards.</title>
        <authorList>
            <person name="Tassone E.E."/>
        </authorList>
    </citation>
    <scope>NUCLEOTIDE SEQUENCE</scope>
</reference>
<protein>
    <submittedName>
        <fullName evidence="2">Uncharacterized protein</fullName>
    </submittedName>
</protein>
<proteinExistence type="predicted"/>
<feature type="region of interest" description="Disordered" evidence="1">
    <location>
        <begin position="1"/>
        <end position="23"/>
    </location>
</feature>
<feature type="non-terminal residue" evidence="2">
    <location>
        <position position="1"/>
    </location>
</feature>
<sequence length="113" mass="13141">ENQPPVLSHPFVNTPNYKKQQRDISKNMFTESDSSTWSETKPVPSMFFNENRDDRITNHQNQFDIINKLDSRREKPANASNLFDVDESLRTQNNQTEQNPNVNQISSLYDIGP</sequence>